<evidence type="ECO:0000256" key="8">
    <source>
        <dbReference type="SAM" id="MobiDB-lite"/>
    </source>
</evidence>
<dbReference type="EMBL" id="JAKMXF010000222">
    <property type="protein sequence ID" value="KAI6654518.1"/>
    <property type="molecule type" value="Genomic_DNA"/>
</dbReference>
<keyword evidence="11" id="KW-1185">Reference proteome</keyword>
<dbReference type="InterPro" id="IPR013083">
    <property type="entry name" value="Znf_RING/FYVE/PHD"/>
</dbReference>
<dbReference type="InterPro" id="IPR001841">
    <property type="entry name" value="Znf_RING"/>
</dbReference>
<dbReference type="PROSITE" id="PS00518">
    <property type="entry name" value="ZF_RING_1"/>
    <property type="match status" value="1"/>
</dbReference>
<feature type="repeat" description="WD" evidence="7">
    <location>
        <begin position="548"/>
        <end position="591"/>
    </location>
</feature>
<dbReference type="SUPFAM" id="SSF57850">
    <property type="entry name" value="RING/U-box"/>
    <property type="match status" value="1"/>
</dbReference>
<dbReference type="InterPro" id="IPR027370">
    <property type="entry name" value="Znf-RING_euk"/>
</dbReference>
<dbReference type="SMART" id="SM00320">
    <property type="entry name" value="WD40"/>
    <property type="match status" value="5"/>
</dbReference>
<accession>A0AAV7K0Q3</accession>
<dbReference type="PROSITE" id="PS50082">
    <property type="entry name" value="WD_REPEATS_2"/>
    <property type="match status" value="2"/>
</dbReference>
<dbReference type="GO" id="GO:0008270">
    <property type="term" value="F:zinc ion binding"/>
    <property type="evidence" value="ECO:0007669"/>
    <property type="project" value="UniProtKB-KW"/>
</dbReference>
<dbReference type="SUPFAM" id="SSF50978">
    <property type="entry name" value="WD40 repeat-like"/>
    <property type="match status" value="1"/>
</dbReference>
<dbReference type="PROSITE" id="PS50089">
    <property type="entry name" value="ZF_RING_2"/>
    <property type="match status" value="1"/>
</dbReference>
<proteinExistence type="predicted"/>
<dbReference type="Pfam" id="PF13445">
    <property type="entry name" value="zf-RING_UBOX"/>
    <property type="match status" value="1"/>
</dbReference>
<dbReference type="InterPro" id="IPR036322">
    <property type="entry name" value="WD40_repeat_dom_sf"/>
</dbReference>
<dbReference type="InterPro" id="IPR015943">
    <property type="entry name" value="WD40/YVTN_repeat-like_dom_sf"/>
</dbReference>
<comment type="caution">
    <text evidence="10">The sequence shown here is derived from an EMBL/GenBank/DDBJ whole genome shotgun (WGS) entry which is preliminary data.</text>
</comment>
<evidence type="ECO:0000256" key="5">
    <source>
        <dbReference type="ARBA" id="ARBA00022833"/>
    </source>
</evidence>
<keyword evidence="2" id="KW-0479">Metal-binding</keyword>
<evidence type="ECO:0000256" key="2">
    <source>
        <dbReference type="ARBA" id="ARBA00022723"/>
    </source>
</evidence>
<dbReference type="InterPro" id="IPR017907">
    <property type="entry name" value="Znf_RING_CS"/>
</dbReference>
<feature type="region of interest" description="Disordered" evidence="8">
    <location>
        <begin position="301"/>
        <end position="325"/>
    </location>
</feature>
<dbReference type="Gene3D" id="2.130.10.10">
    <property type="entry name" value="YVTN repeat-like/Quinoprotein amine dehydrogenase"/>
    <property type="match status" value="2"/>
</dbReference>
<evidence type="ECO:0000256" key="7">
    <source>
        <dbReference type="PROSITE-ProRule" id="PRU00221"/>
    </source>
</evidence>
<dbReference type="PROSITE" id="PS00678">
    <property type="entry name" value="WD_REPEATS_1"/>
    <property type="match status" value="1"/>
</dbReference>
<evidence type="ECO:0000256" key="1">
    <source>
        <dbReference type="ARBA" id="ARBA00022574"/>
    </source>
</evidence>
<dbReference type="InterPro" id="IPR044715">
    <property type="entry name" value="WDR86-like"/>
</dbReference>
<organism evidence="10 11">
    <name type="scientific">Oopsacas minuta</name>
    <dbReference type="NCBI Taxonomy" id="111878"/>
    <lineage>
        <taxon>Eukaryota</taxon>
        <taxon>Metazoa</taxon>
        <taxon>Porifera</taxon>
        <taxon>Hexactinellida</taxon>
        <taxon>Hexasterophora</taxon>
        <taxon>Lyssacinosida</taxon>
        <taxon>Leucopsacidae</taxon>
        <taxon>Oopsacas</taxon>
    </lineage>
</organism>
<keyword evidence="5" id="KW-0862">Zinc</keyword>
<feature type="compositionally biased region" description="Basic and acidic residues" evidence="8">
    <location>
        <begin position="310"/>
        <end position="320"/>
    </location>
</feature>
<dbReference type="SMART" id="SM00184">
    <property type="entry name" value="RING"/>
    <property type="match status" value="1"/>
</dbReference>
<evidence type="ECO:0000256" key="6">
    <source>
        <dbReference type="PROSITE-ProRule" id="PRU00175"/>
    </source>
</evidence>
<evidence type="ECO:0000313" key="11">
    <source>
        <dbReference type="Proteomes" id="UP001165289"/>
    </source>
</evidence>
<evidence type="ECO:0000259" key="9">
    <source>
        <dbReference type="PROSITE" id="PS50089"/>
    </source>
</evidence>
<dbReference type="InterPro" id="IPR001680">
    <property type="entry name" value="WD40_rpt"/>
</dbReference>
<dbReference type="AlphaFoldDB" id="A0AAV7K0Q3"/>
<dbReference type="Gene3D" id="3.30.40.10">
    <property type="entry name" value="Zinc/RING finger domain, C3HC4 (zinc finger)"/>
    <property type="match status" value="2"/>
</dbReference>
<reference evidence="10 11" key="1">
    <citation type="journal article" date="2023" name="BMC Biol.">
        <title>The compact genome of the sponge Oopsacas minuta (Hexactinellida) is lacking key metazoan core genes.</title>
        <authorList>
            <person name="Santini S."/>
            <person name="Schenkelaars Q."/>
            <person name="Jourda C."/>
            <person name="Duchesne M."/>
            <person name="Belahbib H."/>
            <person name="Rocher C."/>
            <person name="Selva M."/>
            <person name="Riesgo A."/>
            <person name="Vervoort M."/>
            <person name="Leys S.P."/>
            <person name="Kodjabachian L."/>
            <person name="Le Bivic A."/>
            <person name="Borchiellini C."/>
            <person name="Claverie J.M."/>
            <person name="Renard E."/>
        </authorList>
    </citation>
    <scope>NUCLEOTIDE SEQUENCE [LARGE SCALE GENOMIC DNA]</scope>
    <source>
        <strain evidence="10">SPO-2</strain>
    </source>
</reference>
<gene>
    <name evidence="10" type="ORF">LOD99_914</name>
</gene>
<dbReference type="PROSITE" id="PS50294">
    <property type="entry name" value="WD_REPEATS_REGION"/>
    <property type="match status" value="2"/>
</dbReference>
<protein>
    <submittedName>
        <fullName evidence="10">E3 ubiquitin-protein ligase TRAF7-like</fullName>
    </submittedName>
</protein>
<name>A0AAV7K0Q3_9METZ</name>
<keyword evidence="4 6" id="KW-0863">Zinc-finger</keyword>
<dbReference type="Proteomes" id="UP001165289">
    <property type="component" value="Unassembled WGS sequence"/>
</dbReference>
<feature type="repeat" description="WD" evidence="7">
    <location>
        <begin position="341"/>
        <end position="371"/>
    </location>
</feature>
<sequence length="626" mass="69359">MIIRTSKNYSISSSDSVIRSEHSQPTLFVLPPQEILRCPICRSLLSDAVISTRCGHTFCFKCVCLTPRNSVNYTSAHQSTSLVPTLPLSTTGLCPLDQILFQSADLIPNRAIREQVSSLLIHCCHGVKLSDTLSEASDTNKYVVDDEGCSEQIELGNREQHESECLYAHVTCSNSSQCGLYRKKDMDVHLKSCAYTMCCYSPFGCNFVGCLSAVESHESVCVNRSESGVACVKELTDIKLRQNDLSCRVDELTGAVKNLQNSFCSQLEQQSRQLICLSVRVDAIETQLGRFLYGNISDRRNSSEPVLDQEDNKKSGDHTNDTTSKNGEWLMPFTLKCVGTFQGHKGNITSLVCSPGYLISGATDGQIKLWNATDPTRGCYKTTEAHGTSISTLAVEGGTLFSSGRDLSLCAWQLPGMELICRKEAAHSEEVSAMVNVGAILVTAVSDSLKMWQLEAGELVEVKTIPDLPHKVRALTYAKKRESLYSGAHNTIHVWQAQHRFPLRNKIESMGFSSIYSLATTAQFLVVGTYNQNIQVLDIGTYQHYRTLTGHIGTVTCLLTTPHDHGQFVFSGSQDTTVQLWNLENMLPVQSFQRHETPVTGLALHNDWFFSASEEKEIKVFKRVKS</sequence>
<evidence type="ECO:0000313" key="10">
    <source>
        <dbReference type="EMBL" id="KAI6654518.1"/>
    </source>
</evidence>
<dbReference type="InterPro" id="IPR019775">
    <property type="entry name" value="WD40_repeat_CS"/>
</dbReference>
<dbReference type="SUPFAM" id="SSF49599">
    <property type="entry name" value="TRAF domain-like"/>
    <property type="match status" value="1"/>
</dbReference>
<evidence type="ECO:0000256" key="4">
    <source>
        <dbReference type="ARBA" id="ARBA00022771"/>
    </source>
</evidence>
<keyword evidence="3" id="KW-0677">Repeat</keyword>
<keyword evidence="1 7" id="KW-0853">WD repeat</keyword>
<dbReference type="PANTHER" id="PTHR44489:SF11">
    <property type="entry name" value="WD REPEAT DOMAIN 86"/>
    <property type="match status" value="1"/>
</dbReference>
<evidence type="ECO:0000256" key="3">
    <source>
        <dbReference type="ARBA" id="ARBA00022737"/>
    </source>
</evidence>
<dbReference type="PANTHER" id="PTHR44489">
    <property type="match status" value="1"/>
</dbReference>
<dbReference type="Pfam" id="PF00400">
    <property type="entry name" value="WD40"/>
    <property type="match status" value="2"/>
</dbReference>
<feature type="domain" description="RING-type" evidence="9">
    <location>
        <begin position="38"/>
        <end position="98"/>
    </location>
</feature>